<proteinExistence type="predicted"/>
<evidence type="ECO:0000313" key="2">
    <source>
        <dbReference type="EMBL" id="KAK1304241.1"/>
    </source>
</evidence>
<reference evidence="2" key="2">
    <citation type="submission" date="2023-06" db="EMBL/GenBank/DDBJ databases">
        <authorList>
            <person name="Ma L."/>
            <person name="Liu K.-W."/>
            <person name="Li Z."/>
            <person name="Hsiao Y.-Y."/>
            <person name="Qi Y."/>
            <person name="Fu T."/>
            <person name="Tang G."/>
            <person name="Zhang D."/>
            <person name="Sun W.-H."/>
            <person name="Liu D.-K."/>
            <person name="Li Y."/>
            <person name="Chen G.-Z."/>
            <person name="Liu X.-D."/>
            <person name="Liao X.-Y."/>
            <person name="Jiang Y.-T."/>
            <person name="Yu X."/>
            <person name="Hao Y."/>
            <person name="Huang J."/>
            <person name="Zhao X.-W."/>
            <person name="Ke S."/>
            <person name="Chen Y.-Y."/>
            <person name="Wu W.-L."/>
            <person name="Hsu J.-L."/>
            <person name="Lin Y.-F."/>
            <person name="Huang M.-D."/>
            <person name="Li C.-Y."/>
            <person name="Huang L."/>
            <person name="Wang Z.-W."/>
            <person name="Zhao X."/>
            <person name="Zhong W.-Y."/>
            <person name="Peng D.-H."/>
            <person name="Ahmad S."/>
            <person name="Lan S."/>
            <person name="Zhang J.-S."/>
            <person name="Tsai W.-C."/>
            <person name="Van De Peer Y."/>
            <person name="Liu Z.-J."/>
        </authorList>
    </citation>
    <scope>NUCLEOTIDE SEQUENCE</scope>
    <source>
        <strain evidence="2">CP</strain>
        <tissue evidence="2">Leaves</tissue>
    </source>
</reference>
<accession>A0AAV9DTK2</accession>
<gene>
    <name evidence="2" type="ORF">QJS10_CPB11g00802</name>
</gene>
<evidence type="ECO:0000256" key="1">
    <source>
        <dbReference type="SAM" id="Phobius"/>
    </source>
</evidence>
<keyword evidence="1" id="KW-1133">Transmembrane helix</keyword>
<dbReference type="AlphaFoldDB" id="A0AAV9DTK2"/>
<dbReference type="Proteomes" id="UP001180020">
    <property type="component" value="Unassembled WGS sequence"/>
</dbReference>
<protein>
    <submittedName>
        <fullName evidence="2">Uncharacterized protein</fullName>
    </submittedName>
</protein>
<dbReference type="PANTHER" id="PTHR33306:SF7">
    <property type="entry name" value="EXPRESSED PROTEIN"/>
    <property type="match status" value="1"/>
</dbReference>
<comment type="caution">
    <text evidence="2">The sequence shown here is derived from an EMBL/GenBank/DDBJ whole genome shotgun (WGS) entry which is preliminary data.</text>
</comment>
<evidence type="ECO:0000313" key="3">
    <source>
        <dbReference type="Proteomes" id="UP001180020"/>
    </source>
</evidence>
<sequence length="130" mass="14335">MAYGGTRRSPIFDAFTLSPLPYPVLLILLTVLLLLGFSWSFSYEEIVESIEEQLNLALLVAPVALLILIRCLPSVDDAGAFFGLYPAHRRAQVPRRTDGGGGLPFGVAAVVVLLLIMAWFQSTFHDMWLV</sequence>
<feature type="transmembrane region" description="Helical" evidence="1">
    <location>
        <begin position="20"/>
        <end position="42"/>
    </location>
</feature>
<reference evidence="2" key="1">
    <citation type="journal article" date="2023" name="Nat. Commun.">
        <title>Diploid and tetraploid genomes of Acorus and the evolution of monocots.</title>
        <authorList>
            <person name="Ma L."/>
            <person name="Liu K.W."/>
            <person name="Li Z."/>
            <person name="Hsiao Y.Y."/>
            <person name="Qi Y."/>
            <person name="Fu T."/>
            <person name="Tang G.D."/>
            <person name="Zhang D."/>
            <person name="Sun W.H."/>
            <person name="Liu D.K."/>
            <person name="Li Y."/>
            <person name="Chen G.Z."/>
            <person name="Liu X.D."/>
            <person name="Liao X.Y."/>
            <person name="Jiang Y.T."/>
            <person name="Yu X."/>
            <person name="Hao Y."/>
            <person name="Huang J."/>
            <person name="Zhao X.W."/>
            <person name="Ke S."/>
            <person name="Chen Y.Y."/>
            <person name="Wu W.L."/>
            <person name="Hsu J.L."/>
            <person name="Lin Y.F."/>
            <person name="Huang M.D."/>
            <person name="Li C.Y."/>
            <person name="Huang L."/>
            <person name="Wang Z.W."/>
            <person name="Zhao X."/>
            <person name="Zhong W.Y."/>
            <person name="Peng D.H."/>
            <person name="Ahmad S."/>
            <person name="Lan S."/>
            <person name="Zhang J.S."/>
            <person name="Tsai W.C."/>
            <person name="Van de Peer Y."/>
            <person name="Liu Z.J."/>
        </authorList>
    </citation>
    <scope>NUCLEOTIDE SEQUENCE</scope>
    <source>
        <strain evidence="2">CP</strain>
    </source>
</reference>
<name>A0AAV9DTK2_ACOCL</name>
<organism evidence="2 3">
    <name type="scientific">Acorus calamus</name>
    <name type="common">Sweet flag</name>
    <dbReference type="NCBI Taxonomy" id="4465"/>
    <lineage>
        <taxon>Eukaryota</taxon>
        <taxon>Viridiplantae</taxon>
        <taxon>Streptophyta</taxon>
        <taxon>Embryophyta</taxon>
        <taxon>Tracheophyta</taxon>
        <taxon>Spermatophyta</taxon>
        <taxon>Magnoliopsida</taxon>
        <taxon>Liliopsida</taxon>
        <taxon>Acoraceae</taxon>
        <taxon>Acorus</taxon>
    </lineage>
</organism>
<feature type="transmembrane region" description="Helical" evidence="1">
    <location>
        <begin position="102"/>
        <end position="120"/>
    </location>
</feature>
<keyword evidence="1" id="KW-0812">Transmembrane</keyword>
<keyword evidence="3" id="KW-1185">Reference proteome</keyword>
<keyword evidence="1" id="KW-0472">Membrane</keyword>
<dbReference type="PANTHER" id="PTHR33306">
    <property type="entry name" value="EXPRESSED PROTEIN-RELATED-RELATED"/>
    <property type="match status" value="1"/>
</dbReference>
<dbReference type="EMBL" id="JAUJYO010000011">
    <property type="protein sequence ID" value="KAK1304241.1"/>
    <property type="molecule type" value="Genomic_DNA"/>
</dbReference>